<name>A0A7S2DM23_9DINO</name>
<reference evidence="1" key="1">
    <citation type="submission" date="2021-01" db="EMBL/GenBank/DDBJ databases">
        <authorList>
            <person name="Corre E."/>
            <person name="Pelletier E."/>
            <person name="Niang G."/>
            <person name="Scheremetjew M."/>
            <person name="Finn R."/>
            <person name="Kale V."/>
            <person name="Holt S."/>
            <person name="Cochrane G."/>
            <person name="Meng A."/>
            <person name="Brown T."/>
            <person name="Cohen L."/>
        </authorList>
    </citation>
    <scope>NUCLEOTIDE SEQUENCE</scope>
    <source>
        <strain evidence="1">CCMP2222</strain>
    </source>
</reference>
<sequence>MSGSMATFVGGHACCIAYNKDKFKLLSKGKKEVAEDERAQYYGKRGMMWVRLEYKEGGKTILFANHHGPLRVNSGGQCGGKATAWNIVNTLKEEAKGDDAIVIVGDFNADDKSVTQRELMRFMNRLGSNWVDTVMSNCKSGTWKTLPKGGSDHNAVKVELSI</sequence>
<dbReference type="InterPro" id="IPR036691">
    <property type="entry name" value="Endo/exonu/phosph_ase_sf"/>
</dbReference>
<accession>A0A7S2DM23</accession>
<proteinExistence type="predicted"/>
<gene>
    <name evidence="1" type="ORF">AAND1436_LOCUS27162</name>
</gene>
<dbReference type="SUPFAM" id="SSF56219">
    <property type="entry name" value="DNase I-like"/>
    <property type="match status" value="1"/>
</dbReference>
<organism evidence="1">
    <name type="scientific">Alexandrium andersonii</name>
    <dbReference type="NCBI Taxonomy" id="327968"/>
    <lineage>
        <taxon>Eukaryota</taxon>
        <taxon>Sar</taxon>
        <taxon>Alveolata</taxon>
        <taxon>Dinophyceae</taxon>
        <taxon>Gonyaulacales</taxon>
        <taxon>Pyrocystaceae</taxon>
        <taxon>Alexandrium</taxon>
    </lineage>
</organism>
<evidence type="ECO:0008006" key="2">
    <source>
        <dbReference type="Google" id="ProtNLM"/>
    </source>
</evidence>
<evidence type="ECO:0000313" key="1">
    <source>
        <dbReference type="EMBL" id="CAD9458540.1"/>
    </source>
</evidence>
<dbReference type="Gene3D" id="3.60.10.10">
    <property type="entry name" value="Endonuclease/exonuclease/phosphatase"/>
    <property type="match status" value="1"/>
</dbReference>
<dbReference type="AlphaFoldDB" id="A0A7S2DM23"/>
<dbReference type="EMBL" id="HBGQ01056056">
    <property type="protein sequence ID" value="CAD9458540.1"/>
    <property type="molecule type" value="Transcribed_RNA"/>
</dbReference>
<protein>
    <recommendedName>
        <fullName evidence="2">Endonuclease/exonuclease/phosphatase domain-containing protein</fullName>
    </recommendedName>
</protein>